<protein>
    <recommendedName>
        <fullName evidence="5">Lipoprotein</fullName>
    </recommendedName>
</protein>
<reference evidence="3 4" key="1">
    <citation type="submission" date="2016-10" db="EMBL/GenBank/DDBJ databases">
        <authorList>
            <person name="de Groot N.N."/>
        </authorList>
    </citation>
    <scope>NUCLEOTIDE SEQUENCE [LARGE SCALE GENOMIC DNA]</scope>
    <source>
        <strain evidence="3 4">Nm146</strain>
    </source>
</reference>
<organism evidence="3 4">
    <name type="scientific">Nitrosomonas nitrosa</name>
    <dbReference type="NCBI Taxonomy" id="52442"/>
    <lineage>
        <taxon>Bacteria</taxon>
        <taxon>Pseudomonadati</taxon>
        <taxon>Pseudomonadota</taxon>
        <taxon>Betaproteobacteria</taxon>
        <taxon>Nitrosomonadales</taxon>
        <taxon>Nitrosomonadaceae</taxon>
        <taxon>Nitrosomonas</taxon>
    </lineage>
</organism>
<keyword evidence="4" id="KW-1185">Reference proteome</keyword>
<dbReference type="OrthoDB" id="8547069at2"/>
<dbReference type="Proteomes" id="UP000199561">
    <property type="component" value="Unassembled WGS sequence"/>
</dbReference>
<evidence type="ECO:0008006" key="5">
    <source>
        <dbReference type="Google" id="ProtNLM"/>
    </source>
</evidence>
<evidence type="ECO:0000313" key="4">
    <source>
        <dbReference type="Proteomes" id="UP000199561"/>
    </source>
</evidence>
<dbReference type="AlphaFoldDB" id="A0A1I4R3C0"/>
<gene>
    <name evidence="2" type="ORF">NMYAN_30125</name>
    <name evidence="3" type="ORF">SAMN05421880_11754</name>
</gene>
<accession>A0A1I4R3C0</accession>
<evidence type="ECO:0000313" key="3">
    <source>
        <dbReference type="EMBL" id="SFM46759.1"/>
    </source>
</evidence>
<dbReference type="EMBL" id="CAJNAP010000023">
    <property type="protein sequence ID" value="CAE6509158.1"/>
    <property type="molecule type" value="Genomic_DNA"/>
</dbReference>
<dbReference type="STRING" id="52442.SAMN05421880_11754"/>
<dbReference type="Proteomes" id="UP000601736">
    <property type="component" value="Unassembled WGS sequence"/>
</dbReference>
<proteinExistence type="predicted"/>
<name>A0A1I4R3C0_9PROT</name>
<dbReference type="EMBL" id="FOUF01000017">
    <property type="protein sequence ID" value="SFM46759.1"/>
    <property type="molecule type" value="Genomic_DNA"/>
</dbReference>
<reference evidence="2" key="2">
    <citation type="submission" date="2021-02" db="EMBL/GenBank/DDBJ databases">
        <authorList>
            <person name="Han P."/>
        </authorList>
    </citation>
    <scope>NUCLEOTIDE SEQUENCE</scope>
    <source>
        <strain evidence="2">Nitrosomonas nitrosa 18-3D</strain>
    </source>
</reference>
<evidence type="ECO:0000313" key="2">
    <source>
        <dbReference type="EMBL" id="CAE6509158.1"/>
    </source>
</evidence>
<dbReference type="PROSITE" id="PS51257">
    <property type="entry name" value="PROKAR_LIPOPROTEIN"/>
    <property type="match status" value="1"/>
</dbReference>
<dbReference type="RefSeq" id="WP_090669520.1">
    <property type="nucleotide sequence ID" value="NZ_CAJNAP010000023.1"/>
</dbReference>
<evidence type="ECO:0000256" key="1">
    <source>
        <dbReference type="SAM" id="MobiDB-lite"/>
    </source>
</evidence>
<sequence>MKRSIMLLAVLLSACVSLSEQKERPLIYEDQIVENHARLARCVMSRLQADSRWSFRLLRFSHRVYPDIGTAEIVAHDMRLLPGVYARNSPTNPDAVLDPPGPNPEIRSSVQKNSEAEPPYVFNLLIEQRDEIHVQVTLRGERNRGERAWRYVQACASTPKRGANDRVDRRFYV</sequence>
<feature type="region of interest" description="Disordered" evidence="1">
    <location>
        <begin position="91"/>
        <end position="114"/>
    </location>
</feature>